<dbReference type="GO" id="GO:0048038">
    <property type="term" value="F:quinone binding"/>
    <property type="evidence" value="ECO:0007669"/>
    <property type="project" value="UniProtKB-KW"/>
</dbReference>
<dbReference type="Gene3D" id="3.30.70.3270">
    <property type="match status" value="1"/>
</dbReference>
<comment type="function">
    <text evidence="8">NDH-1 shuttles electrons from NADH, via FMN and iron-sulfur (Fe-S) centers, to quinones in the respiratory chain. The immediate electron acceptor for the enzyme in this species is believed to be ubiquinone. Couples the redox reaction to proton translocation (for every two electrons transferred, four hydrogen ions are translocated across the cytoplasmic membrane), and thus conserves the redox energy in a proton gradient.</text>
</comment>
<name>A0A2N1J4D1_9BACT</name>
<feature type="binding site" evidence="8">
    <location>
        <position position="139"/>
    </location>
    <ligand>
        <name>[4Fe-4S] cluster</name>
        <dbReference type="ChEBI" id="CHEBI:49883"/>
        <label>2</label>
    </ligand>
</feature>
<comment type="catalytic activity">
    <reaction evidence="8">
        <text>a quinone + NADH + 5 H(+)(in) = a quinol + NAD(+) + 4 H(+)(out)</text>
        <dbReference type="Rhea" id="RHEA:57888"/>
        <dbReference type="ChEBI" id="CHEBI:15378"/>
        <dbReference type="ChEBI" id="CHEBI:24646"/>
        <dbReference type="ChEBI" id="CHEBI:57540"/>
        <dbReference type="ChEBI" id="CHEBI:57945"/>
        <dbReference type="ChEBI" id="CHEBI:132124"/>
    </reaction>
</comment>
<gene>
    <name evidence="8" type="primary">nuoI</name>
    <name evidence="10" type="ORF">CP960_04400</name>
</gene>
<feature type="domain" description="4Fe-4S ferredoxin-type" evidence="9">
    <location>
        <begin position="127"/>
        <end position="156"/>
    </location>
</feature>
<dbReference type="InterPro" id="IPR017896">
    <property type="entry name" value="4Fe4S_Fe-S-bd"/>
</dbReference>
<accession>A0A2N1J4D1</accession>
<dbReference type="AlphaFoldDB" id="A0A2N1J4D1"/>
<sequence length="207" mass="23723">MGLEEFKNRNVGVQNYITVQDNDYPKTNKEVFKQVIKRSFKKELFTGLKITFNMMKEALFKGKMHTVQYPAEKLPIGPRYRAVHKLLALLESGENRCIGCGLCEKICISNCIKMDTKIDENSRKEVLEYTINMGRCIFCGYCAEVCPELAIVHGGRYENASEQRAHFALKEDLLTPLDKLHLQKEYEGFGAVSPDADEKIKKTPLQY</sequence>
<dbReference type="NCBIfam" id="TIGR01971">
    <property type="entry name" value="NuoI"/>
    <property type="match status" value="1"/>
</dbReference>
<keyword evidence="4" id="KW-0677">Repeat</keyword>
<feature type="binding site" evidence="8">
    <location>
        <position position="100"/>
    </location>
    <ligand>
        <name>[4Fe-4S] cluster</name>
        <dbReference type="ChEBI" id="CHEBI:49883"/>
        <label>1</label>
    </ligand>
</feature>
<keyword evidence="5 8" id="KW-1278">Translocase</keyword>
<feature type="domain" description="4Fe-4S ferredoxin-type" evidence="9">
    <location>
        <begin position="88"/>
        <end position="117"/>
    </location>
</feature>
<evidence type="ECO:0000256" key="7">
    <source>
        <dbReference type="ARBA" id="ARBA00023014"/>
    </source>
</evidence>
<evidence type="ECO:0000259" key="9">
    <source>
        <dbReference type="PROSITE" id="PS51379"/>
    </source>
</evidence>
<dbReference type="RefSeq" id="WP_101184114.1">
    <property type="nucleotide sequence ID" value="NZ_CP031218.1"/>
</dbReference>
<keyword evidence="8" id="KW-0520">NAD</keyword>
<dbReference type="PROSITE" id="PS00198">
    <property type="entry name" value="4FE4S_FER_1"/>
    <property type="match status" value="1"/>
</dbReference>
<dbReference type="Proteomes" id="UP000233248">
    <property type="component" value="Unassembled WGS sequence"/>
</dbReference>
<feature type="binding site" evidence="8">
    <location>
        <position position="107"/>
    </location>
    <ligand>
        <name>[4Fe-4S] cluster</name>
        <dbReference type="ChEBI" id="CHEBI:49883"/>
        <label>2</label>
    </ligand>
</feature>
<dbReference type="GO" id="GO:0050136">
    <property type="term" value="F:NADH dehydrogenase (quinone) (non-electrogenic) activity"/>
    <property type="evidence" value="ECO:0007669"/>
    <property type="project" value="UniProtKB-UniRule"/>
</dbReference>
<dbReference type="GO" id="GO:0005886">
    <property type="term" value="C:plasma membrane"/>
    <property type="evidence" value="ECO:0007669"/>
    <property type="project" value="UniProtKB-SubCell"/>
</dbReference>
<dbReference type="EC" id="7.1.1.-" evidence="8"/>
<dbReference type="EMBL" id="NXIF01000016">
    <property type="protein sequence ID" value="PKI81419.1"/>
    <property type="molecule type" value="Genomic_DNA"/>
</dbReference>
<evidence type="ECO:0000313" key="10">
    <source>
        <dbReference type="EMBL" id="PKI81419.1"/>
    </source>
</evidence>
<feature type="binding site" evidence="8">
    <location>
        <position position="142"/>
    </location>
    <ligand>
        <name>[4Fe-4S] cluster</name>
        <dbReference type="ChEBI" id="CHEBI:49883"/>
        <label>2</label>
    </ligand>
</feature>
<dbReference type="KEGG" id="ahs:AHALO_2589"/>
<evidence type="ECO:0000256" key="8">
    <source>
        <dbReference type="HAMAP-Rule" id="MF_01351"/>
    </source>
</evidence>
<keyword evidence="7 8" id="KW-0411">Iron-sulfur</keyword>
<evidence type="ECO:0000256" key="3">
    <source>
        <dbReference type="ARBA" id="ARBA00022723"/>
    </source>
</evidence>
<proteinExistence type="inferred from homology"/>
<dbReference type="SUPFAM" id="SSF54862">
    <property type="entry name" value="4Fe-4S ferredoxins"/>
    <property type="match status" value="1"/>
</dbReference>
<evidence type="ECO:0000256" key="5">
    <source>
        <dbReference type="ARBA" id="ARBA00022967"/>
    </source>
</evidence>
<dbReference type="InterPro" id="IPR017900">
    <property type="entry name" value="4Fe4S_Fe_S_CS"/>
</dbReference>
<protein>
    <recommendedName>
        <fullName evidence="8">NADH-quinone oxidoreductase subunit I</fullName>
        <ecNumber evidence="8">7.1.1.-</ecNumber>
    </recommendedName>
    <alternativeName>
        <fullName evidence="8">NADH dehydrogenase I subunit I</fullName>
    </alternativeName>
    <alternativeName>
        <fullName evidence="8">NDH-1 subunit I</fullName>
    </alternativeName>
</protein>
<dbReference type="InterPro" id="IPR010226">
    <property type="entry name" value="NADH_quinone_OxRdtase_chainI"/>
</dbReference>
<keyword evidence="8" id="KW-0830">Ubiquinone</keyword>
<comment type="similarity">
    <text evidence="1 8">Belongs to the complex I 23 kDa subunit family.</text>
</comment>
<comment type="subcellular location">
    <subcellularLocation>
        <location evidence="8">Cell membrane</location>
        <topology evidence="8">Peripheral membrane protein</topology>
    </subcellularLocation>
</comment>
<evidence type="ECO:0000256" key="2">
    <source>
        <dbReference type="ARBA" id="ARBA00022485"/>
    </source>
</evidence>
<dbReference type="OrthoDB" id="9808559at2"/>
<comment type="subunit">
    <text evidence="8">NDH-1 is composed of 14 different subunits. Subunits NuoA, H, J, K, L, M, N constitute the membrane sector of the complex.</text>
</comment>
<keyword evidence="11" id="KW-1185">Reference proteome</keyword>
<comment type="caution">
    <text evidence="10">The sequence shown here is derived from an EMBL/GenBank/DDBJ whole genome shotgun (WGS) entry which is preliminary data.</text>
</comment>
<reference evidence="10 11" key="1">
    <citation type="submission" date="2017-09" db="EMBL/GenBank/DDBJ databases">
        <title>Genomics of the genus Arcobacter.</title>
        <authorList>
            <person name="Perez-Cataluna A."/>
            <person name="Figueras M.J."/>
            <person name="Salas-Masso N."/>
        </authorList>
    </citation>
    <scope>NUCLEOTIDE SEQUENCE [LARGE SCALE GENOMIC DNA]</scope>
    <source>
        <strain evidence="10 11">DSM 18005</strain>
    </source>
</reference>
<dbReference type="PROSITE" id="PS51379">
    <property type="entry name" value="4FE4S_FER_2"/>
    <property type="match status" value="2"/>
</dbReference>
<evidence type="ECO:0000256" key="1">
    <source>
        <dbReference type="ARBA" id="ARBA00010277"/>
    </source>
</evidence>
<keyword evidence="6 8" id="KW-0408">Iron</keyword>
<evidence type="ECO:0000256" key="4">
    <source>
        <dbReference type="ARBA" id="ARBA00022737"/>
    </source>
</evidence>
<dbReference type="GO" id="GO:0051539">
    <property type="term" value="F:4 iron, 4 sulfur cluster binding"/>
    <property type="evidence" value="ECO:0007669"/>
    <property type="project" value="UniProtKB-KW"/>
</dbReference>
<dbReference type="GO" id="GO:0009060">
    <property type="term" value="P:aerobic respiration"/>
    <property type="evidence" value="ECO:0007669"/>
    <property type="project" value="TreeGrafter"/>
</dbReference>
<comment type="cofactor">
    <cofactor evidence="8">
        <name>[4Fe-4S] cluster</name>
        <dbReference type="ChEBI" id="CHEBI:49883"/>
    </cofactor>
    <text evidence="8">Binds 2 [4Fe-4S] clusters per subunit.</text>
</comment>
<dbReference type="HAMAP" id="MF_01351">
    <property type="entry name" value="NDH1_NuoI"/>
    <property type="match status" value="1"/>
</dbReference>
<dbReference type="Pfam" id="PF12838">
    <property type="entry name" value="Fer4_7"/>
    <property type="match status" value="1"/>
</dbReference>
<organism evidence="10 11">
    <name type="scientific">Malaciobacter halophilus</name>
    <dbReference type="NCBI Taxonomy" id="197482"/>
    <lineage>
        <taxon>Bacteria</taxon>
        <taxon>Pseudomonadati</taxon>
        <taxon>Campylobacterota</taxon>
        <taxon>Epsilonproteobacteria</taxon>
        <taxon>Campylobacterales</taxon>
        <taxon>Arcobacteraceae</taxon>
        <taxon>Malaciobacter</taxon>
    </lineage>
</organism>
<evidence type="ECO:0000313" key="11">
    <source>
        <dbReference type="Proteomes" id="UP000233248"/>
    </source>
</evidence>
<feature type="binding site" evidence="8">
    <location>
        <position position="97"/>
    </location>
    <ligand>
        <name>[4Fe-4S] cluster</name>
        <dbReference type="ChEBI" id="CHEBI:49883"/>
        <label>1</label>
    </ligand>
</feature>
<dbReference type="PANTHER" id="PTHR10849:SF20">
    <property type="entry name" value="NADH DEHYDROGENASE [UBIQUINONE] IRON-SULFUR PROTEIN 8, MITOCHONDRIAL"/>
    <property type="match status" value="1"/>
</dbReference>
<keyword evidence="2 8" id="KW-0004">4Fe-4S</keyword>
<keyword evidence="8" id="KW-0472">Membrane</keyword>
<dbReference type="PANTHER" id="PTHR10849">
    <property type="entry name" value="NADH DEHYDROGENASE UBIQUINONE IRON-SULFUR PROTEIN 8, MITOCHONDRIAL"/>
    <property type="match status" value="1"/>
</dbReference>
<feature type="binding site" evidence="8">
    <location>
        <position position="103"/>
    </location>
    <ligand>
        <name>[4Fe-4S] cluster</name>
        <dbReference type="ChEBI" id="CHEBI:49883"/>
        <label>1</label>
    </ligand>
</feature>
<feature type="binding site" evidence="8">
    <location>
        <position position="136"/>
    </location>
    <ligand>
        <name>[4Fe-4S] cluster</name>
        <dbReference type="ChEBI" id="CHEBI:49883"/>
        <label>2</label>
    </ligand>
</feature>
<evidence type="ECO:0000256" key="6">
    <source>
        <dbReference type="ARBA" id="ARBA00023004"/>
    </source>
</evidence>
<dbReference type="NCBIfam" id="NF004542">
    <property type="entry name" value="PRK05888.2-3"/>
    <property type="match status" value="1"/>
</dbReference>
<keyword evidence="3 8" id="KW-0479">Metal-binding</keyword>
<keyword evidence="8" id="KW-1003">Cell membrane</keyword>
<keyword evidence="8" id="KW-0874">Quinone</keyword>
<dbReference type="GO" id="GO:0005506">
    <property type="term" value="F:iron ion binding"/>
    <property type="evidence" value="ECO:0007669"/>
    <property type="project" value="UniProtKB-UniRule"/>
</dbReference>
<feature type="binding site" evidence="8">
    <location>
        <position position="146"/>
    </location>
    <ligand>
        <name>[4Fe-4S] cluster</name>
        <dbReference type="ChEBI" id="CHEBI:49883"/>
        <label>1</label>
    </ligand>
</feature>